<dbReference type="PRINTS" id="PR00298">
    <property type="entry name" value="CHAPERONIN60"/>
</dbReference>
<dbReference type="NCBIfam" id="NF000592">
    <property type="entry name" value="PRK00013.1"/>
    <property type="match status" value="1"/>
</dbReference>
<keyword evidence="3" id="KW-0175">Coiled coil</keyword>
<evidence type="ECO:0000256" key="1">
    <source>
        <dbReference type="ARBA" id="ARBA00006607"/>
    </source>
</evidence>
<dbReference type="InterPro" id="IPR027410">
    <property type="entry name" value="TCP-1-like_intermed_sf"/>
</dbReference>
<keyword evidence="2" id="KW-0143">Chaperone</keyword>
<dbReference type="NCBIfam" id="NF009489">
    <property type="entry name" value="PRK12851.1"/>
    <property type="match status" value="1"/>
</dbReference>
<dbReference type="SUPFAM" id="SSF54849">
    <property type="entry name" value="GroEL-intermediate domain like"/>
    <property type="match status" value="1"/>
</dbReference>
<dbReference type="Pfam" id="PF00118">
    <property type="entry name" value="Cpn60_TCP1"/>
    <property type="match status" value="1"/>
</dbReference>
<feature type="coiled-coil region" evidence="3">
    <location>
        <begin position="338"/>
        <end position="365"/>
    </location>
</feature>
<dbReference type="EMBL" id="BK032721">
    <property type="protein sequence ID" value="DAF56625.1"/>
    <property type="molecule type" value="Genomic_DNA"/>
</dbReference>
<dbReference type="NCBIfam" id="NF009487">
    <property type="entry name" value="PRK12849.1"/>
    <property type="match status" value="1"/>
</dbReference>
<dbReference type="InterPro" id="IPR001844">
    <property type="entry name" value="Cpn60/GroEL"/>
</dbReference>
<dbReference type="Gene3D" id="3.30.260.10">
    <property type="entry name" value="TCP-1-like chaperonin intermediate domain"/>
    <property type="match status" value="1"/>
</dbReference>
<dbReference type="InterPro" id="IPR027409">
    <property type="entry name" value="GroEL-like_apical_dom_sf"/>
</dbReference>
<reference evidence="4" key="1">
    <citation type="journal article" date="2021" name="Proc. Natl. Acad. Sci. U.S.A.">
        <title>A Catalog of Tens of Thousands of Viruses from Human Metagenomes Reveals Hidden Associations with Chronic Diseases.</title>
        <authorList>
            <person name="Tisza M.J."/>
            <person name="Buck C.B."/>
        </authorList>
    </citation>
    <scope>NUCLEOTIDE SEQUENCE</scope>
    <source>
        <strain evidence="4">CtWb16</strain>
    </source>
</reference>
<dbReference type="GO" id="GO:0042026">
    <property type="term" value="P:protein refolding"/>
    <property type="evidence" value="ECO:0007669"/>
    <property type="project" value="InterPro"/>
</dbReference>
<dbReference type="GO" id="GO:0140662">
    <property type="term" value="F:ATP-dependent protein folding chaperone"/>
    <property type="evidence" value="ECO:0007669"/>
    <property type="project" value="InterPro"/>
</dbReference>
<evidence type="ECO:0000256" key="3">
    <source>
        <dbReference type="SAM" id="Coils"/>
    </source>
</evidence>
<sequence>MPIKKVIKGDEARTELYKGLKTVSDVVAQTSGPGGRTIAIQQSWGTPKVTKDGVTVAKSITLMDAEGEGAKLIVQASEKTNRDAGDGTTATCIIASAIAEEGLKWISKGRKSTEIQQGINIAVKDVVKVLKSHSKKVETNEEIRQLATISANGDAEIGDFIAKAIEIVGERGVVTVEEAKGLKTELEVVDGLQFDQGYLSPYFMTNAERQLVEYDNPLILLYDGKINTIQSILPLLEDVMQIGQPLVLISDEMADEPLSTLVINRMKAGLKVCAVKAPSFGDIRKFQMEDIAILTGGEFISTQMGYKLEDVKVESLGSCDKIRISPTETVIIGGHGDKNAVSERAEQLIAEIENTESSYDKEKLRERLAKLTKGVAVIKVGGATETEVKEKKDRVEDAVCATRAALEEGILPGGGVSLVRAYQEISNNLDFAITDDEWTGYGIVLNSLSAPMKKIAENAGKTGEVIVEKVQDNETYSYGYDARNDKFCDLIEAGILDATKVVRCALENGASIAGSLLTVEGLIIDDTETNLKLMSAMKPSQMGM</sequence>
<organism evidence="4">
    <name type="scientific">Myoviridae sp. ctWb16</name>
    <dbReference type="NCBI Taxonomy" id="2827690"/>
    <lineage>
        <taxon>Viruses</taxon>
        <taxon>Duplodnaviria</taxon>
        <taxon>Heunggongvirae</taxon>
        <taxon>Uroviricota</taxon>
        <taxon>Caudoviricetes</taxon>
    </lineage>
</organism>
<dbReference type="NCBIfam" id="NF009488">
    <property type="entry name" value="PRK12850.1"/>
    <property type="match status" value="1"/>
</dbReference>
<dbReference type="InterPro" id="IPR002423">
    <property type="entry name" value="Cpn60/GroEL/TCP-1"/>
</dbReference>
<dbReference type="CDD" id="cd03344">
    <property type="entry name" value="GroEL"/>
    <property type="match status" value="1"/>
</dbReference>
<dbReference type="Gene3D" id="3.50.7.10">
    <property type="entry name" value="GroEL"/>
    <property type="match status" value="1"/>
</dbReference>
<protein>
    <submittedName>
        <fullName evidence="4">GroEL</fullName>
    </submittedName>
</protein>
<evidence type="ECO:0000313" key="4">
    <source>
        <dbReference type="EMBL" id="DAF56625.1"/>
    </source>
</evidence>
<dbReference type="FunFam" id="3.50.7.10:FF:000001">
    <property type="entry name" value="60 kDa chaperonin"/>
    <property type="match status" value="1"/>
</dbReference>
<dbReference type="PANTHER" id="PTHR45633">
    <property type="entry name" value="60 KDA HEAT SHOCK PROTEIN, MITOCHONDRIAL"/>
    <property type="match status" value="1"/>
</dbReference>
<dbReference type="InterPro" id="IPR027413">
    <property type="entry name" value="GROEL-like_equatorial_sf"/>
</dbReference>
<name>A0A8S5T040_9CAUD</name>
<comment type="similarity">
    <text evidence="1">Belongs to the chaperonin (HSP60) family.</text>
</comment>
<accession>A0A8S5T040</accession>
<dbReference type="SUPFAM" id="SSF48592">
    <property type="entry name" value="GroEL equatorial domain-like"/>
    <property type="match status" value="1"/>
</dbReference>
<evidence type="ECO:0000256" key="2">
    <source>
        <dbReference type="ARBA" id="ARBA00023186"/>
    </source>
</evidence>
<dbReference type="GO" id="GO:0005524">
    <property type="term" value="F:ATP binding"/>
    <property type="evidence" value="ECO:0007669"/>
    <property type="project" value="InterPro"/>
</dbReference>
<dbReference type="SUPFAM" id="SSF52029">
    <property type="entry name" value="GroEL apical domain-like"/>
    <property type="match status" value="1"/>
</dbReference>
<proteinExistence type="inferred from homology"/>
<dbReference type="Gene3D" id="1.10.560.10">
    <property type="entry name" value="GroEL-like equatorial domain"/>
    <property type="match status" value="1"/>
</dbReference>
<dbReference type="NCBIfam" id="TIGR02348">
    <property type="entry name" value="GroEL"/>
    <property type="match status" value="1"/>
</dbReference>